<dbReference type="Pfam" id="PF00271">
    <property type="entry name" value="Helicase_C"/>
    <property type="match status" value="1"/>
</dbReference>
<dbReference type="Pfam" id="PF00176">
    <property type="entry name" value="SNF2-rel_dom"/>
    <property type="match status" value="1"/>
</dbReference>
<dbReference type="SUPFAM" id="SSF52540">
    <property type="entry name" value="P-loop containing nucleoside triphosphate hydrolases"/>
    <property type="match status" value="2"/>
</dbReference>
<dbReference type="GO" id="GO:0005524">
    <property type="term" value="F:ATP binding"/>
    <property type="evidence" value="ECO:0007669"/>
    <property type="project" value="InterPro"/>
</dbReference>
<name>A0A1X0QEW2_9MICR</name>
<dbReference type="PANTHER" id="PTHR36498">
    <property type="entry name" value="TATA-BINDING PROTEIN-ASSOCIATED FACTOR 172"/>
    <property type="match status" value="1"/>
</dbReference>
<dbReference type="GO" id="GO:0017025">
    <property type="term" value="F:TBP-class protein binding"/>
    <property type="evidence" value="ECO:0007669"/>
    <property type="project" value="InterPro"/>
</dbReference>
<evidence type="ECO:0000313" key="7">
    <source>
        <dbReference type="Proteomes" id="UP000192501"/>
    </source>
</evidence>
<dbReference type="PROSITE" id="PS51192">
    <property type="entry name" value="HELICASE_ATP_BIND_1"/>
    <property type="match status" value="1"/>
</dbReference>
<dbReference type="SMART" id="SM00487">
    <property type="entry name" value="DEXDc"/>
    <property type="match status" value="1"/>
</dbReference>
<keyword evidence="2" id="KW-0378">Hydrolase</keyword>
<dbReference type="InterPro" id="IPR000330">
    <property type="entry name" value="SNF2_N"/>
</dbReference>
<evidence type="ECO:0000259" key="4">
    <source>
        <dbReference type="PROSITE" id="PS51192"/>
    </source>
</evidence>
<protein>
    <submittedName>
        <fullName evidence="6">MOT1</fullName>
    </submittedName>
</protein>
<evidence type="ECO:0000259" key="5">
    <source>
        <dbReference type="PROSITE" id="PS51194"/>
    </source>
</evidence>
<accession>A0A1X0QEW2</accession>
<dbReference type="InterPro" id="IPR014001">
    <property type="entry name" value="Helicase_ATP-bd"/>
</dbReference>
<dbReference type="InterPro" id="IPR049730">
    <property type="entry name" value="SNF2/RAD54-like_C"/>
</dbReference>
<dbReference type="Proteomes" id="UP000192501">
    <property type="component" value="Unassembled WGS sequence"/>
</dbReference>
<dbReference type="EMBL" id="LTAI01000810">
    <property type="protein sequence ID" value="ORD98310.1"/>
    <property type="molecule type" value="Genomic_DNA"/>
</dbReference>
<dbReference type="Gene3D" id="3.40.50.10810">
    <property type="entry name" value="Tandem AAA-ATPase domain"/>
    <property type="match status" value="1"/>
</dbReference>
<dbReference type="CDD" id="cd18793">
    <property type="entry name" value="SF2_C_SNF"/>
    <property type="match status" value="1"/>
</dbReference>
<evidence type="ECO:0000256" key="3">
    <source>
        <dbReference type="ARBA" id="ARBA00022840"/>
    </source>
</evidence>
<dbReference type="InterPro" id="IPR044972">
    <property type="entry name" value="Mot1"/>
</dbReference>
<dbReference type="VEuPathDB" id="MicrosporidiaDB:A0H76_2751"/>
<dbReference type="InterPro" id="IPR027417">
    <property type="entry name" value="P-loop_NTPase"/>
</dbReference>
<dbReference type="GO" id="GO:0016887">
    <property type="term" value="F:ATP hydrolysis activity"/>
    <property type="evidence" value="ECO:0007669"/>
    <property type="project" value="InterPro"/>
</dbReference>
<evidence type="ECO:0000256" key="1">
    <source>
        <dbReference type="ARBA" id="ARBA00022741"/>
    </source>
</evidence>
<dbReference type="InterPro" id="IPR038718">
    <property type="entry name" value="SNF2-like_sf"/>
</dbReference>
<comment type="caution">
    <text evidence="6">The sequence shown here is derived from an EMBL/GenBank/DDBJ whole genome shotgun (WGS) entry which is preliminary data.</text>
</comment>
<dbReference type="GO" id="GO:0003677">
    <property type="term" value="F:DNA binding"/>
    <property type="evidence" value="ECO:0007669"/>
    <property type="project" value="InterPro"/>
</dbReference>
<proteinExistence type="predicted"/>
<dbReference type="Gene3D" id="3.40.50.300">
    <property type="entry name" value="P-loop containing nucleotide triphosphate hydrolases"/>
    <property type="match status" value="1"/>
</dbReference>
<dbReference type="VEuPathDB" id="MicrosporidiaDB:HERIO_1879"/>
<gene>
    <name evidence="6" type="primary">MOT1</name>
    <name evidence="6" type="ORF">A0H76_2751</name>
</gene>
<dbReference type="PANTHER" id="PTHR36498:SF1">
    <property type="entry name" value="TATA-BINDING PROTEIN-ASSOCIATED FACTOR 172"/>
    <property type="match status" value="1"/>
</dbReference>
<feature type="domain" description="Helicase ATP-binding" evidence="4">
    <location>
        <begin position="1"/>
        <end position="139"/>
    </location>
</feature>
<dbReference type="SMART" id="SM00490">
    <property type="entry name" value="HELICc"/>
    <property type="match status" value="1"/>
</dbReference>
<keyword evidence="3" id="KW-0067">ATP-binding</keyword>
<keyword evidence="1" id="KW-0547">Nucleotide-binding</keyword>
<dbReference type="PROSITE" id="PS51194">
    <property type="entry name" value="HELICASE_CTER"/>
    <property type="match status" value="1"/>
</dbReference>
<organism evidence="6 7">
    <name type="scientific">Hepatospora eriocheir</name>
    <dbReference type="NCBI Taxonomy" id="1081669"/>
    <lineage>
        <taxon>Eukaryota</taxon>
        <taxon>Fungi</taxon>
        <taxon>Fungi incertae sedis</taxon>
        <taxon>Microsporidia</taxon>
        <taxon>Hepatosporidae</taxon>
        <taxon>Hepatospora</taxon>
    </lineage>
</organism>
<evidence type="ECO:0000256" key="2">
    <source>
        <dbReference type="ARBA" id="ARBA00022801"/>
    </source>
</evidence>
<feature type="domain" description="Helicase C-terminal" evidence="5">
    <location>
        <begin position="280"/>
        <end position="428"/>
    </location>
</feature>
<sequence length="440" mass="50844">MGLGKTIQILSYLITKIENKEIRAQTLIICPTILTNHWITEIITHFNYEDVVIFNKNCRMSDYSIVICTYDNLRKYEVLSKTKYAVVIFDEGHIMRNRNTGLYTKIKMLKFDHSIILTGTPVHNNVDDMFSLFDIIMPNYLGTIEAFNKTYGIKVNEKNINSFMKNQNVNFIDLLENRIKLLQKKILPFVMRRLKSEVLTDLPPKIIKDVYIQLLPSQAEAYHNVLISQEFKMSDKDSEVKDKGYKALHSNPLTQTKSLLKIASHTKYFDSNLQSPKTTALIEILNIFDSSKVLVFFQLKSTLKFVVDEIIKSKTNISFLTLDGEVKDRYGIVDEFNKGSCRCLLSTCSVGGLGLNLTSANVVVFYEHDWNPFNDLQAMDRVHRLGQKLTVEVFRLIAKDTIECKVMNYQNFKLHVASNVVTQQNTKVEDMEMHDLIERF</sequence>
<dbReference type="InterPro" id="IPR001650">
    <property type="entry name" value="Helicase_C-like"/>
</dbReference>
<reference evidence="6 7" key="1">
    <citation type="journal article" date="2017" name="Environ. Microbiol.">
        <title>Decay of the glycolytic pathway and adaptation to intranuclear parasitism within Enterocytozoonidae microsporidia.</title>
        <authorList>
            <person name="Wiredu Boakye D."/>
            <person name="Jaroenlak P."/>
            <person name="Prachumwat A."/>
            <person name="Williams T.A."/>
            <person name="Bateman K.S."/>
            <person name="Itsathitphaisarn O."/>
            <person name="Sritunyalucksana K."/>
            <person name="Paszkiewicz K.H."/>
            <person name="Moore K.A."/>
            <person name="Stentiford G.D."/>
            <person name="Williams B.A."/>
        </authorList>
    </citation>
    <scope>NUCLEOTIDE SEQUENCE [LARGE SCALE GENOMIC DNA]</scope>
    <source>
        <strain evidence="7">canceri</strain>
    </source>
</reference>
<evidence type="ECO:0000313" key="6">
    <source>
        <dbReference type="EMBL" id="ORD98310.1"/>
    </source>
</evidence>
<dbReference type="AlphaFoldDB" id="A0A1X0QEW2"/>